<gene>
    <name evidence="1" type="ORF">BSIN_4084</name>
</gene>
<dbReference type="EMBL" id="FXAN01000111">
    <property type="protein sequence ID" value="SMG02807.1"/>
    <property type="molecule type" value="Genomic_DNA"/>
</dbReference>
<proteinExistence type="predicted"/>
<accession>A0A238HD03</accession>
<name>A0A238HD03_9BURK</name>
<organism evidence="1 2">
    <name type="scientific">Burkholderia singularis</name>
    <dbReference type="NCBI Taxonomy" id="1503053"/>
    <lineage>
        <taxon>Bacteria</taxon>
        <taxon>Pseudomonadati</taxon>
        <taxon>Pseudomonadota</taxon>
        <taxon>Betaproteobacteria</taxon>
        <taxon>Burkholderiales</taxon>
        <taxon>Burkholderiaceae</taxon>
        <taxon>Burkholderia</taxon>
        <taxon>pseudomallei group</taxon>
    </lineage>
</organism>
<dbReference type="AlphaFoldDB" id="A0A238HD03"/>
<evidence type="ECO:0000313" key="1">
    <source>
        <dbReference type="EMBL" id="SMG02807.1"/>
    </source>
</evidence>
<evidence type="ECO:0000313" key="2">
    <source>
        <dbReference type="Proteomes" id="UP000198460"/>
    </source>
</evidence>
<dbReference type="Proteomes" id="UP000198460">
    <property type="component" value="Unassembled WGS sequence"/>
</dbReference>
<protein>
    <submittedName>
        <fullName evidence="1">Uncharacterized protein</fullName>
    </submittedName>
</protein>
<reference evidence="1 2" key="1">
    <citation type="submission" date="2017-04" db="EMBL/GenBank/DDBJ databases">
        <authorList>
            <person name="Afonso C.L."/>
            <person name="Miller P.J."/>
            <person name="Scott M.A."/>
            <person name="Spackman E."/>
            <person name="Goraichik I."/>
            <person name="Dimitrov K.M."/>
            <person name="Suarez D.L."/>
            <person name="Swayne D.E."/>
        </authorList>
    </citation>
    <scope>NUCLEOTIDE SEQUENCE [LARGE SCALE GENOMIC DNA]</scope>
    <source>
        <strain evidence="1">LMG 28154</strain>
    </source>
</reference>
<sequence>MKQNHTEKHLIIAGSTPNFIIIFLQYDSSNRLNEHHGN</sequence>